<dbReference type="Gene3D" id="1.20.1070.10">
    <property type="entry name" value="Rhodopsin 7-helix transmembrane proteins"/>
    <property type="match status" value="1"/>
</dbReference>
<keyword evidence="2 5" id="KW-0812">Transmembrane</keyword>
<dbReference type="PANTHER" id="PTHR46641:SF2">
    <property type="entry name" value="FMRFAMIDE RECEPTOR"/>
    <property type="match status" value="1"/>
</dbReference>
<name>A0AAE1DPQ7_9GAST</name>
<dbReference type="EMBL" id="JAWDGP010003009">
    <property type="protein sequence ID" value="KAK3778127.1"/>
    <property type="molecule type" value="Genomic_DNA"/>
</dbReference>
<dbReference type="InterPro" id="IPR000276">
    <property type="entry name" value="GPCR_Rhodpsn"/>
</dbReference>
<evidence type="ECO:0000256" key="4">
    <source>
        <dbReference type="ARBA" id="ARBA00023136"/>
    </source>
</evidence>
<dbReference type="InterPro" id="IPR052954">
    <property type="entry name" value="GPCR-Ligand_Int"/>
</dbReference>
<dbReference type="SUPFAM" id="SSF81321">
    <property type="entry name" value="Family A G protein-coupled receptor-like"/>
    <property type="match status" value="1"/>
</dbReference>
<accession>A0AAE1DPQ7</accession>
<evidence type="ECO:0000256" key="2">
    <source>
        <dbReference type="ARBA" id="ARBA00022692"/>
    </source>
</evidence>
<evidence type="ECO:0000256" key="5">
    <source>
        <dbReference type="SAM" id="Phobius"/>
    </source>
</evidence>
<feature type="transmembrane region" description="Helical" evidence="5">
    <location>
        <begin position="105"/>
        <end position="133"/>
    </location>
</feature>
<dbReference type="GO" id="GO:0016020">
    <property type="term" value="C:membrane"/>
    <property type="evidence" value="ECO:0007669"/>
    <property type="project" value="UniProtKB-SubCell"/>
</dbReference>
<evidence type="ECO:0000256" key="1">
    <source>
        <dbReference type="ARBA" id="ARBA00004370"/>
    </source>
</evidence>
<feature type="transmembrane region" description="Helical" evidence="5">
    <location>
        <begin position="145"/>
        <end position="176"/>
    </location>
</feature>
<dbReference type="PANTHER" id="PTHR46641">
    <property type="entry name" value="FMRFAMIDE RECEPTOR-RELATED"/>
    <property type="match status" value="1"/>
</dbReference>
<evidence type="ECO:0000256" key="3">
    <source>
        <dbReference type="ARBA" id="ARBA00022989"/>
    </source>
</evidence>
<proteinExistence type="predicted"/>
<dbReference type="PROSITE" id="PS00237">
    <property type="entry name" value="G_PROTEIN_RECEP_F1_1"/>
    <property type="match status" value="1"/>
</dbReference>
<comment type="subcellular location">
    <subcellularLocation>
        <location evidence="1">Membrane</location>
    </subcellularLocation>
</comment>
<dbReference type="AlphaFoldDB" id="A0AAE1DPQ7"/>
<reference evidence="6" key="1">
    <citation type="journal article" date="2023" name="G3 (Bethesda)">
        <title>A reference genome for the long-term kleptoplast-retaining sea slug Elysia crispata morphotype clarki.</title>
        <authorList>
            <person name="Eastman K.E."/>
            <person name="Pendleton A.L."/>
            <person name="Shaikh M.A."/>
            <person name="Suttiyut T."/>
            <person name="Ogas R."/>
            <person name="Tomko P."/>
            <person name="Gavelis G."/>
            <person name="Widhalm J.R."/>
            <person name="Wisecaver J.H."/>
        </authorList>
    </citation>
    <scope>NUCLEOTIDE SEQUENCE</scope>
    <source>
        <strain evidence="6">ECLA1</strain>
    </source>
</reference>
<feature type="transmembrane region" description="Helical" evidence="5">
    <location>
        <begin position="188"/>
        <end position="211"/>
    </location>
</feature>
<keyword evidence="3 5" id="KW-1133">Transmembrane helix</keyword>
<organism evidence="6 7">
    <name type="scientific">Elysia crispata</name>
    <name type="common">lettuce slug</name>
    <dbReference type="NCBI Taxonomy" id="231223"/>
    <lineage>
        <taxon>Eukaryota</taxon>
        <taxon>Metazoa</taxon>
        <taxon>Spiralia</taxon>
        <taxon>Lophotrochozoa</taxon>
        <taxon>Mollusca</taxon>
        <taxon>Gastropoda</taxon>
        <taxon>Heterobranchia</taxon>
        <taxon>Euthyneura</taxon>
        <taxon>Panpulmonata</taxon>
        <taxon>Sacoglossa</taxon>
        <taxon>Placobranchoidea</taxon>
        <taxon>Plakobranchidae</taxon>
        <taxon>Elysia</taxon>
    </lineage>
</organism>
<comment type="caution">
    <text evidence="6">The sequence shown here is derived from an EMBL/GenBank/DDBJ whole genome shotgun (WGS) entry which is preliminary data.</text>
</comment>
<keyword evidence="4 5" id="KW-0472">Membrane</keyword>
<dbReference type="GO" id="GO:0004930">
    <property type="term" value="F:G protein-coupled receptor activity"/>
    <property type="evidence" value="ECO:0007669"/>
    <property type="project" value="InterPro"/>
</dbReference>
<protein>
    <recommendedName>
        <fullName evidence="8">G-protein coupled receptors family 1 profile domain-containing protein</fullName>
    </recommendedName>
</protein>
<gene>
    <name evidence="6" type="ORF">RRG08_052274</name>
</gene>
<evidence type="ECO:0000313" key="7">
    <source>
        <dbReference type="Proteomes" id="UP001283361"/>
    </source>
</evidence>
<keyword evidence="7" id="KW-1185">Reference proteome</keyword>
<evidence type="ECO:0000313" key="6">
    <source>
        <dbReference type="EMBL" id="KAK3778127.1"/>
    </source>
</evidence>
<dbReference type="Proteomes" id="UP001283361">
    <property type="component" value="Unassembled WGS sequence"/>
</dbReference>
<evidence type="ECO:0008006" key="8">
    <source>
        <dbReference type="Google" id="ProtNLM"/>
    </source>
</evidence>
<sequence length="258" mass="29748">MRIRMFVIDRSTLPGIRIQLCIEVLTKRQYIQSYDIVMELVDSNETLYYPYLLQRPEDFNPWINDARWLGNYSDYNDYSDYSNYSDYSYIDYDYRRLATGSPETYYWRVGLFGIGGTAVCCCGVICNIVAIIVLSRLRTDSSAPVLLMCLSGFDCVYLLSLLCLETLMVLCGAGLITRHYRPVIAPAYGYLFAVPLVCQTCTAYIVVVITLERFIAIVLPFRAQAICKLENLCHYRGLWLFVWFSLSCPFADLTFCRI</sequence>